<reference evidence="3 5" key="1">
    <citation type="submission" date="2015-11" db="EMBL/GenBank/DDBJ databases">
        <title>Expanding the genomic diversity of Burkholderia species for the development of highly accurate diagnostics.</title>
        <authorList>
            <person name="Sahl J."/>
            <person name="Keim P."/>
            <person name="Wagner D."/>
        </authorList>
    </citation>
    <scope>NUCLEOTIDE SEQUENCE [LARGE SCALE GENOMIC DNA]</scope>
    <source>
        <strain evidence="3 5">MSMB1960WGS</strain>
    </source>
</reference>
<gene>
    <name evidence="4" type="ORF">DF017_29095</name>
    <name evidence="3" type="ORF">WT44_12875</name>
</gene>
<dbReference type="Proteomes" id="UP000281098">
    <property type="component" value="Unassembled WGS sequence"/>
</dbReference>
<evidence type="ECO:0000256" key="1">
    <source>
        <dbReference type="SAM" id="MobiDB-lite"/>
    </source>
</evidence>
<evidence type="ECO:0000313" key="6">
    <source>
        <dbReference type="Proteomes" id="UP000281098"/>
    </source>
</evidence>
<comment type="caution">
    <text evidence="3">The sequence shown here is derived from an EMBL/GenBank/DDBJ whole genome shotgun (WGS) entry which is preliminary data.</text>
</comment>
<sequence length="113" mass="11779">MKTLVSSTLAALIIAAPAVSFAQQTTHPLTRAEVKAELAQLVAAGYRPAMDHNTYPAAILAAENRVRENAVAQTGPSAAPAADTTGYGKESRTASESGRAMTINGRDAIYRGH</sequence>
<dbReference type="Proteomes" id="UP000068603">
    <property type="component" value="Unassembled WGS sequence"/>
</dbReference>
<dbReference type="KEGG" id="bstg:WT74_27300"/>
<proteinExistence type="predicted"/>
<evidence type="ECO:0000256" key="2">
    <source>
        <dbReference type="SAM" id="SignalP"/>
    </source>
</evidence>
<keyword evidence="6" id="KW-1185">Reference proteome</keyword>
<dbReference type="EMBL" id="QTPM01000051">
    <property type="protein sequence ID" value="RQY85288.1"/>
    <property type="molecule type" value="Genomic_DNA"/>
</dbReference>
<dbReference type="AlphaFoldDB" id="A0A125JD71"/>
<accession>A0A125JD71</accession>
<dbReference type="Pfam" id="PF13663">
    <property type="entry name" value="DUF4148"/>
    <property type="match status" value="1"/>
</dbReference>
<dbReference type="InterPro" id="IPR025421">
    <property type="entry name" value="DUF4148"/>
</dbReference>
<evidence type="ECO:0000313" key="3">
    <source>
        <dbReference type="EMBL" id="KWA63189.1"/>
    </source>
</evidence>
<dbReference type="RefSeq" id="WP_059961767.1">
    <property type="nucleotide sequence ID" value="NZ_CP013461.1"/>
</dbReference>
<feature type="chain" id="PRO_5044548068" evidence="2">
    <location>
        <begin position="23"/>
        <end position="113"/>
    </location>
</feature>
<evidence type="ECO:0000313" key="4">
    <source>
        <dbReference type="EMBL" id="RQY85288.1"/>
    </source>
</evidence>
<reference evidence="4 6" key="2">
    <citation type="submission" date="2018-08" db="EMBL/GenBank/DDBJ databases">
        <title>Comparative analysis of Burkholderia isolates from Puerto Rico.</title>
        <authorList>
            <person name="Hall C."/>
            <person name="Sahl J."/>
            <person name="Wagner D."/>
        </authorList>
    </citation>
    <scope>NUCLEOTIDE SEQUENCE [LARGE SCALE GENOMIC DNA]</scope>
    <source>
        <strain evidence="4 6">Bp8966</strain>
    </source>
</reference>
<feature type="region of interest" description="Disordered" evidence="1">
    <location>
        <begin position="70"/>
        <end position="113"/>
    </location>
</feature>
<protein>
    <submittedName>
        <fullName evidence="4">DUF4148 domain-containing protein</fullName>
    </submittedName>
</protein>
<dbReference type="EMBL" id="LPHB01000038">
    <property type="protein sequence ID" value="KWA63189.1"/>
    <property type="molecule type" value="Genomic_DNA"/>
</dbReference>
<feature type="signal peptide" evidence="2">
    <location>
        <begin position="1"/>
        <end position="22"/>
    </location>
</feature>
<evidence type="ECO:0000313" key="5">
    <source>
        <dbReference type="Proteomes" id="UP000068603"/>
    </source>
</evidence>
<dbReference type="GeneID" id="93055852"/>
<organism evidence="3">
    <name type="scientific">Burkholderia stagnalis</name>
    <dbReference type="NCBI Taxonomy" id="1503054"/>
    <lineage>
        <taxon>Bacteria</taxon>
        <taxon>Pseudomonadati</taxon>
        <taxon>Pseudomonadota</taxon>
        <taxon>Betaproteobacteria</taxon>
        <taxon>Burkholderiales</taxon>
        <taxon>Burkholderiaceae</taxon>
        <taxon>Burkholderia</taxon>
        <taxon>Burkholderia cepacia complex</taxon>
    </lineage>
</organism>
<keyword evidence="2" id="KW-0732">Signal</keyword>
<name>A0A125JD71_9BURK</name>